<evidence type="ECO:0000256" key="2">
    <source>
        <dbReference type="ARBA" id="ARBA00007087"/>
    </source>
</evidence>
<feature type="chain" id="PRO_5029766823" description="Receptor activity-modifying protein 1" evidence="15">
    <location>
        <begin position="27"/>
        <end position="148"/>
    </location>
</feature>
<comment type="subunit">
    <text evidence="13">Heterodimer of CALCRL and RAMP1; the interaction induces allosteric modulation of CALCRL function and CGRP1/CALCA and CGRP2/CALCB ligand specificity. Heterodimer of CALCR and RAMP1; interaction forms the AMYR1 receptor complex for amylin/IAPP and CGRP1/CALCA ligands.</text>
</comment>
<keyword evidence="4" id="KW-1003">Cell membrane</keyword>
<reference evidence="16 17" key="1">
    <citation type="journal article" date="2020" name="Nature">
        <title>Six reference-quality genomes reveal evolution of bat adaptations.</title>
        <authorList>
            <person name="Jebb D."/>
            <person name="Huang Z."/>
            <person name="Pippel M."/>
            <person name="Hughes G.M."/>
            <person name="Lavrichenko K."/>
            <person name="Devanna P."/>
            <person name="Winkler S."/>
            <person name="Jermiin L.S."/>
            <person name="Skirmuntt E.C."/>
            <person name="Katzourakis A."/>
            <person name="Burkitt-Gray L."/>
            <person name="Ray D.A."/>
            <person name="Sullivan K.A.M."/>
            <person name="Roscito J.G."/>
            <person name="Kirilenko B.M."/>
            <person name="Davalos L.M."/>
            <person name="Corthals A.P."/>
            <person name="Power M.L."/>
            <person name="Jones G."/>
            <person name="Ransome R.D."/>
            <person name="Dechmann D.K.N."/>
            <person name="Locatelli A.G."/>
            <person name="Puechmaille S.J."/>
            <person name="Fedrigo O."/>
            <person name="Jarvis E.D."/>
            <person name="Hiller M."/>
            <person name="Vernes S.C."/>
            <person name="Myers E.W."/>
            <person name="Teeling E.C."/>
        </authorList>
    </citation>
    <scope>NUCLEOTIDE SEQUENCE [LARGE SCALE GENOMIC DNA]</scope>
    <source>
        <strain evidence="16">MMyoMyo1</strain>
        <tissue evidence="16">Flight muscle</tissue>
    </source>
</reference>
<dbReference type="GO" id="GO:0043235">
    <property type="term" value="C:receptor complex"/>
    <property type="evidence" value="ECO:0007669"/>
    <property type="project" value="TreeGrafter"/>
</dbReference>
<dbReference type="InterPro" id="IPR006985">
    <property type="entry name" value="RAMP"/>
</dbReference>
<dbReference type="GO" id="GO:0032870">
    <property type="term" value="P:cellular response to hormone stimulus"/>
    <property type="evidence" value="ECO:0007669"/>
    <property type="project" value="TreeGrafter"/>
</dbReference>
<dbReference type="Gene3D" id="1.10.150.510">
    <property type="entry name" value="Receptor activity modifying family"/>
    <property type="match status" value="1"/>
</dbReference>
<dbReference type="VEuPathDB" id="HostDB:GeneID_118661867"/>
<dbReference type="FunFam" id="1.10.150.510:FF:000002">
    <property type="entry name" value="Receptor activity-modifying protein 1"/>
    <property type="match status" value="1"/>
</dbReference>
<dbReference type="OrthoDB" id="10007519at2759"/>
<name>A0A7J7WIX2_MYOMY</name>
<evidence type="ECO:0000256" key="3">
    <source>
        <dbReference type="ARBA" id="ARBA00022448"/>
    </source>
</evidence>
<feature type="signal peptide" evidence="15">
    <location>
        <begin position="1"/>
        <end position="26"/>
    </location>
</feature>
<keyword evidence="3" id="KW-0813">Transport</keyword>
<dbReference type="GO" id="GO:0007186">
    <property type="term" value="P:G protein-coupled receptor signaling pathway"/>
    <property type="evidence" value="ECO:0007669"/>
    <property type="project" value="TreeGrafter"/>
</dbReference>
<evidence type="ECO:0000256" key="13">
    <source>
        <dbReference type="ARBA" id="ARBA00049674"/>
    </source>
</evidence>
<dbReference type="Pfam" id="PF04901">
    <property type="entry name" value="RAMP"/>
    <property type="match status" value="1"/>
</dbReference>
<dbReference type="GO" id="GO:0006886">
    <property type="term" value="P:intracellular protein transport"/>
    <property type="evidence" value="ECO:0007669"/>
    <property type="project" value="InterPro"/>
</dbReference>
<evidence type="ECO:0000256" key="4">
    <source>
        <dbReference type="ARBA" id="ARBA00022475"/>
    </source>
</evidence>
<keyword evidence="6 15" id="KW-0732">Signal</keyword>
<dbReference type="Proteomes" id="UP000527355">
    <property type="component" value="Unassembled WGS sequence"/>
</dbReference>
<comment type="function">
    <text evidence="12">Accessory protein that interacts with and modulates the function of G-protein coupled receptors including calcitonin gene-related peptide type 1 receptor (CALCRL) and calcitonin receptor (CALCR). Required for the transport of CALCRL to the plasma membrane. Together with CALCRL, form the receptor complex for the calcitonin gene-related peptides CGRP1/CALCA and CGRP2/CALCB. Together with CALCR, form the AMYR1 receptor complex for amylin/IAPP and CGRP1/CALCA.</text>
</comment>
<evidence type="ECO:0000256" key="9">
    <source>
        <dbReference type="ARBA" id="ARBA00023157"/>
    </source>
</evidence>
<accession>A0A7J7WIX2</accession>
<evidence type="ECO:0000256" key="1">
    <source>
        <dbReference type="ARBA" id="ARBA00004251"/>
    </source>
</evidence>
<keyword evidence="7 14" id="KW-1133">Transmembrane helix</keyword>
<dbReference type="EMBL" id="JABWUV010000008">
    <property type="protein sequence ID" value="KAF6337343.1"/>
    <property type="molecule type" value="Genomic_DNA"/>
</dbReference>
<keyword evidence="17" id="KW-1185">Reference proteome</keyword>
<dbReference type="GO" id="GO:0072659">
    <property type="term" value="P:protein localization to plasma membrane"/>
    <property type="evidence" value="ECO:0007669"/>
    <property type="project" value="TreeGrafter"/>
</dbReference>
<evidence type="ECO:0000256" key="11">
    <source>
        <dbReference type="ARBA" id="ARBA00041071"/>
    </source>
</evidence>
<evidence type="ECO:0000256" key="7">
    <source>
        <dbReference type="ARBA" id="ARBA00022989"/>
    </source>
</evidence>
<protein>
    <recommendedName>
        <fullName evidence="11">Receptor activity-modifying protein 1</fullName>
    </recommendedName>
</protein>
<dbReference type="GO" id="GO:0006816">
    <property type="term" value="P:calcium ion transport"/>
    <property type="evidence" value="ECO:0007669"/>
    <property type="project" value="TreeGrafter"/>
</dbReference>
<dbReference type="PANTHER" id="PTHR14076:SF3">
    <property type="entry name" value="RECEPTOR ACTIVITY-MODIFYING PROTEIN 1"/>
    <property type="match status" value="1"/>
</dbReference>
<keyword evidence="5 14" id="KW-0812">Transmembrane</keyword>
<comment type="similarity">
    <text evidence="2">Belongs to the RAMP family.</text>
</comment>
<evidence type="ECO:0000313" key="17">
    <source>
        <dbReference type="Proteomes" id="UP000527355"/>
    </source>
</evidence>
<sequence>MAPALRGLPRRSLCLLLVHHLFMATACPDFDYDAVLQDVCLAPFKVDMEAIGRTLWCDWGKTIESYDELRNCTMYVMERLNCYWPNAMVNKFFITVHQRYFRSCPVSGRAMQDPPLSILCPFIVVPILMTLLMTGLVVWRSQRTEGIV</sequence>
<proteinExistence type="inferred from homology"/>
<gene>
    <name evidence="16" type="ORF">mMyoMyo1_016257</name>
</gene>
<dbReference type="GO" id="GO:0005886">
    <property type="term" value="C:plasma membrane"/>
    <property type="evidence" value="ECO:0007669"/>
    <property type="project" value="UniProtKB-SubCell"/>
</dbReference>
<evidence type="ECO:0000256" key="5">
    <source>
        <dbReference type="ARBA" id="ARBA00022692"/>
    </source>
</evidence>
<dbReference type="GO" id="GO:0015026">
    <property type="term" value="F:coreceptor activity"/>
    <property type="evidence" value="ECO:0007669"/>
    <property type="project" value="InterPro"/>
</dbReference>
<keyword evidence="10 16" id="KW-0675">Receptor</keyword>
<evidence type="ECO:0000256" key="15">
    <source>
        <dbReference type="SAM" id="SignalP"/>
    </source>
</evidence>
<dbReference type="AlphaFoldDB" id="A0A7J7WIX2"/>
<dbReference type="PROSITE" id="PS51257">
    <property type="entry name" value="PROKAR_LIPOPROTEIN"/>
    <property type="match status" value="1"/>
</dbReference>
<evidence type="ECO:0000256" key="12">
    <source>
        <dbReference type="ARBA" id="ARBA00049570"/>
    </source>
</evidence>
<comment type="caution">
    <text evidence="16">The sequence shown here is derived from an EMBL/GenBank/DDBJ whole genome shotgun (WGS) entry which is preliminary data.</text>
</comment>
<evidence type="ECO:0000256" key="6">
    <source>
        <dbReference type="ARBA" id="ARBA00022729"/>
    </source>
</evidence>
<organism evidence="16 17">
    <name type="scientific">Myotis myotis</name>
    <name type="common">Greater mouse-eared bat</name>
    <name type="synonym">Vespertilio myotis</name>
    <dbReference type="NCBI Taxonomy" id="51298"/>
    <lineage>
        <taxon>Eukaryota</taxon>
        <taxon>Metazoa</taxon>
        <taxon>Chordata</taxon>
        <taxon>Craniata</taxon>
        <taxon>Vertebrata</taxon>
        <taxon>Euteleostomi</taxon>
        <taxon>Mammalia</taxon>
        <taxon>Eutheria</taxon>
        <taxon>Laurasiatheria</taxon>
        <taxon>Chiroptera</taxon>
        <taxon>Yangochiroptera</taxon>
        <taxon>Vespertilionidae</taxon>
        <taxon>Myotis</taxon>
    </lineage>
</organism>
<feature type="transmembrane region" description="Helical" evidence="14">
    <location>
        <begin position="116"/>
        <end position="139"/>
    </location>
</feature>
<evidence type="ECO:0000256" key="8">
    <source>
        <dbReference type="ARBA" id="ARBA00023136"/>
    </source>
</evidence>
<keyword evidence="9" id="KW-1015">Disulfide bond</keyword>
<evidence type="ECO:0000256" key="10">
    <source>
        <dbReference type="ARBA" id="ARBA00023170"/>
    </source>
</evidence>
<dbReference type="PANTHER" id="PTHR14076">
    <property type="entry name" value="RECEPTOR ACTIVITY MODIFYING PROTEIN RAMP"/>
    <property type="match status" value="1"/>
</dbReference>
<keyword evidence="8 14" id="KW-0472">Membrane</keyword>
<dbReference type="GO" id="GO:0009986">
    <property type="term" value="C:cell surface"/>
    <property type="evidence" value="ECO:0007669"/>
    <property type="project" value="TreeGrafter"/>
</dbReference>
<evidence type="ECO:0000313" key="16">
    <source>
        <dbReference type="EMBL" id="KAF6337343.1"/>
    </source>
</evidence>
<dbReference type="InterPro" id="IPR038126">
    <property type="entry name" value="RAMP_sf"/>
</dbReference>
<evidence type="ECO:0000256" key="14">
    <source>
        <dbReference type="SAM" id="Phobius"/>
    </source>
</evidence>
<dbReference type="GO" id="GO:0008277">
    <property type="term" value="P:regulation of G protein-coupled receptor signaling pathway"/>
    <property type="evidence" value="ECO:0007669"/>
    <property type="project" value="InterPro"/>
</dbReference>
<comment type="subcellular location">
    <subcellularLocation>
        <location evidence="1">Cell membrane</location>
        <topology evidence="1">Single-pass type I membrane protein</topology>
    </subcellularLocation>
</comment>
<dbReference type="GO" id="GO:0031623">
    <property type="term" value="P:receptor internalization"/>
    <property type="evidence" value="ECO:0007669"/>
    <property type="project" value="TreeGrafter"/>
</dbReference>